<accession>A0A6L6J2F8</accession>
<keyword evidence="3" id="KW-1185">Reference proteome</keyword>
<evidence type="ECO:0000313" key="3">
    <source>
        <dbReference type="Proteomes" id="UP000478183"/>
    </source>
</evidence>
<comment type="caution">
    <text evidence="2">The sequence shown here is derived from an EMBL/GenBank/DDBJ whole genome shotgun (WGS) entry which is preliminary data.</text>
</comment>
<evidence type="ECO:0000313" key="2">
    <source>
        <dbReference type="EMBL" id="MTH76313.1"/>
    </source>
</evidence>
<dbReference type="AlphaFoldDB" id="A0A6L6J2F8"/>
<gene>
    <name evidence="2" type="ORF">GL286_01060</name>
</gene>
<dbReference type="OrthoDB" id="7775905at2"/>
<proteinExistence type="predicted"/>
<dbReference type="Proteomes" id="UP000478183">
    <property type="component" value="Unassembled WGS sequence"/>
</dbReference>
<dbReference type="EMBL" id="WMIE01000001">
    <property type="protein sequence ID" value="MTH76313.1"/>
    <property type="molecule type" value="Genomic_DNA"/>
</dbReference>
<dbReference type="RefSeq" id="WP_155093698.1">
    <property type="nucleotide sequence ID" value="NZ_WMIE01000001.1"/>
</dbReference>
<sequence length="117" mass="13041">MANIRGDLRLKANGEDYRLSLGMSVLADLQAEFGNDFFNQLEAPADAPENWMPPLKIVQAMFLGALQRHHADVADRWLVDDLLAQNEGAFDRLMTESSPDADPEPAGKPKAPKPRRR</sequence>
<feature type="region of interest" description="Disordered" evidence="1">
    <location>
        <begin position="90"/>
        <end position="117"/>
    </location>
</feature>
<protein>
    <submittedName>
        <fullName evidence="2">Uncharacterized protein</fullName>
    </submittedName>
</protein>
<organism evidence="2 3">
    <name type="scientific">Paracoccus aestuariivivens</name>
    <dbReference type="NCBI Taxonomy" id="1820333"/>
    <lineage>
        <taxon>Bacteria</taxon>
        <taxon>Pseudomonadati</taxon>
        <taxon>Pseudomonadota</taxon>
        <taxon>Alphaproteobacteria</taxon>
        <taxon>Rhodobacterales</taxon>
        <taxon>Paracoccaceae</taxon>
        <taxon>Paracoccus</taxon>
    </lineage>
</organism>
<reference evidence="2 3" key="1">
    <citation type="submission" date="2019-11" db="EMBL/GenBank/DDBJ databases">
        <authorList>
            <person name="Dong K."/>
        </authorList>
    </citation>
    <scope>NUCLEOTIDE SEQUENCE [LARGE SCALE GENOMIC DNA]</scope>
    <source>
        <strain evidence="2 3">NBRC 111993</strain>
    </source>
</reference>
<name>A0A6L6J2F8_9RHOB</name>
<evidence type="ECO:0000256" key="1">
    <source>
        <dbReference type="SAM" id="MobiDB-lite"/>
    </source>
</evidence>